<dbReference type="EMBL" id="JAOZYB010000027">
    <property type="protein sequence ID" value="MEB3959843.1"/>
    <property type="molecule type" value="Genomic_DNA"/>
</dbReference>
<evidence type="ECO:0000313" key="2">
    <source>
        <dbReference type="Proteomes" id="UP001352223"/>
    </source>
</evidence>
<evidence type="ECO:0000313" key="1">
    <source>
        <dbReference type="EMBL" id="MEB3959843.1"/>
    </source>
</evidence>
<evidence type="ECO:0008006" key="3">
    <source>
        <dbReference type="Google" id="ProtNLM"/>
    </source>
</evidence>
<dbReference type="Proteomes" id="UP001352223">
    <property type="component" value="Unassembled WGS sequence"/>
</dbReference>
<organism evidence="1 2">
    <name type="scientific">Streptomyces kunmingensis</name>
    <dbReference type="NCBI Taxonomy" id="68225"/>
    <lineage>
        <taxon>Bacteria</taxon>
        <taxon>Bacillati</taxon>
        <taxon>Actinomycetota</taxon>
        <taxon>Actinomycetes</taxon>
        <taxon>Kitasatosporales</taxon>
        <taxon>Streptomycetaceae</taxon>
        <taxon>Streptomyces</taxon>
    </lineage>
</organism>
<comment type="caution">
    <text evidence="1">The sequence shown here is derived from an EMBL/GenBank/DDBJ whole genome shotgun (WGS) entry which is preliminary data.</text>
</comment>
<reference evidence="1 2" key="1">
    <citation type="submission" date="2022-10" db="EMBL/GenBank/DDBJ databases">
        <authorList>
            <person name="Xie J."/>
            <person name="Shen N."/>
        </authorList>
    </citation>
    <scope>NUCLEOTIDE SEQUENCE [LARGE SCALE GENOMIC DNA]</scope>
    <source>
        <strain evidence="1 2">DSM 41681</strain>
    </source>
</reference>
<gene>
    <name evidence="1" type="ORF">OKJ48_06200</name>
</gene>
<name>A0ABU6C545_9ACTN</name>
<keyword evidence="2" id="KW-1185">Reference proteome</keyword>
<protein>
    <recommendedName>
        <fullName evidence="3">Asp23/Gls24 family envelope stress response protein</fullName>
    </recommendedName>
</protein>
<dbReference type="RefSeq" id="WP_324766826.1">
    <property type="nucleotide sequence ID" value="NZ_BAAATS010000006.1"/>
</dbReference>
<proteinExistence type="predicted"/>
<accession>A0ABU6C545</accession>
<sequence>MMLGYGAGEWADFVARQARYVRDTVDRTTGAVVGAVVGAVLDRIDLDAVVARVDVNGIAARVDVNGIADRVDVERVIARIDLVGLTRDVLHEIDLGRIVRDTGGGMAADTGAAIRLLGRRGDRGVNRLADRALRRAAAGPDAEAGGPDGPAR</sequence>